<feature type="transmembrane region" description="Helical" evidence="2">
    <location>
        <begin position="260"/>
        <end position="278"/>
    </location>
</feature>
<feature type="domain" description="YdbS-like PH" evidence="3">
    <location>
        <begin position="86"/>
        <end position="163"/>
    </location>
</feature>
<evidence type="ECO:0000256" key="2">
    <source>
        <dbReference type="SAM" id="Phobius"/>
    </source>
</evidence>
<gene>
    <name evidence="4" type="ORF">KDY119_00598</name>
</gene>
<dbReference type="Pfam" id="PF03703">
    <property type="entry name" value="bPH_2"/>
    <property type="match status" value="3"/>
</dbReference>
<dbReference type="EMBL" id="CP045529">
    <property type="protein sequence ID" value="QFU97104.1"/>
    <property type="molecule type" value="Genomic_DNA"/>
</dbReference>
<sequence>MSDGLPVPAPGGATAPSSLAWQRVHPVTPLVKGWLVLVVVVLGLLRSTAEQGDGDGARFALHHLAWVLLGIAAIVVVAGTYSWLAWRVTAYAIDPDAVHMRSGILFKQHRKARLDRIQAIEVRQPLAARIFGLAEVKVEVAGGDGSGVSIGYLTERTAQELRADLLARAAGLGAPSSGGKQAVAAPADGTDAKHAPDAVTSAAGPGPAPTLHATEAPEQPLFEVPSGRLVASTFLTVEAWVLVLVVAGAVVAAAAARTPAVLFSFVPVLIGLGSALFGRFNRSFAFRAATSPDGIRLRHGLTETRAQTIPPGRVQAVELVQPFLWRRFGWWRVHVNVAGYGREANAKGPTTVLLPVGSRAEATTALWLVLPDLGTADPLALLGEALDGSGPSDAFTAAPRRSRWLDPVGWRRNGYAVTARAVLARSGRVRRRLVVVPHERTQSLGLEQGPLQRRLGLASFVLHSTPGSVHPEVPHLDARDARVLLDEQSVRAREARSQDLSERWLQPPGARA</sequence>
<dbReference type="RefSeq" id="WP_227994498.1">
    <property type="nucleotide sequence ID" value="NZ_BAABIH010000013.1"/>
</dbReference>
<feature type="domain" description="YdbS-like PH" evidence="3">
    <location>
        <begin position="410"/>
        <end position="486"/>
    </location>
</feature>
<evidence type="ECO:0000313" key="5">
    <source>
        <dbReference type="Proteomes" id="UP000326702"/>
    </source>
</evidence>
<keyword evidence="2" id="KW-0472">Membrane</keyword>
<organism evidence="4 5">
    <name type="scientific">Luteimicrobium xylanilyticum</name>
    <dbReference type="NCBI Taxonomy" id="1133546"/>
    <lineage>
        <taxon>Bacteria</taxon>
        <taxon>Bacillati</taxon>
        <taxon>Actinomycetota</taxon>
        <taxon>Actinomycetes</taxon>
        <taxon>Micrococcales</taxon>
        <taxon>Luteimicrobium</taxon>
    </lineage>
</organism>
<accession>A0A5P9Q6S0</accession>
<reference evidence="4 5" key="1">
    <citation type="submission" date="2019-10" db="EMBL/GenBank/DDBJ databases">
        <title>Genome sequence of Luteimicrobium xylanilyticum HY-24.</title>
        <authorList>
            <person name="Kim D.Y."/>
            <person name="Park H.-Y."/>
        </authorList>
    </citation>
    <scope>NUCLEOTIDE SEQUENCE [LARGE SCALE GENOMIC DNA]</scope>
    <source>
        <strain evidence="4 5">HY-24</strain>
    </source>
</reference>
<evidence type="ECO:0000313" key="4">
    <source>
        <dbReference type="EMBL" id="QFU97104.1"/>
    </source>
</evidence>
<protein>
    <recommendedName>
        <fullName evidence="3">YdbS-like PH domain-containing protein</fullName>
    </recommendedName>
</protein>
<dbReference type="InterPro" id="IPR014529">
    <property type="entry name" value="UCP026631"/>
</dbReference>
<dbReference type="PANTHER" id="PTHR34473:SF2">
    <property type="entry name" value="UPF0699 TRANSMEMBRANE PROTEIN YDBT"/>
    <property type="match status" value="1"/>
</dbReference>
<feature type="transmembrane region" description="Helical" evidence="2">
    <location>
        <begin position="27"/>
        <end position="45"/>
    </location>
</feature>
<feature type="transmembrane region" description="Helical" evidence="2">
    <location>
        <begin position="65"/>
        <end position="86"/>
    </location>
</feature>
<keyword evidence="2" id="KW-1133">Transmembrane helix</keyword>
<dbReference type="PIRSF" id="PIRSF026631">
    <property type="entry name" value="UCP026631"/>
    <property type="match status" value="1"/>
</dbReference>
<evidence type="ECO:0000256" key="1">
    <source>
        <dbReference type="SAM" id="MobiDB-lite"/>
    </source>
</evidence>
<dbReference type="AlphaFoldDB" id="A0A5P9Q6S0"/>
<keyword evidence="5" id="KW-1185">Reference proteome</keyword>
<feature type="domain" description="YdbS-like PH" evidence="3">
    <location>
        <begin position="291"/>
        <end position="349"/>
    </location>
</feature>
<dbReference type="PANTHER" id="PTHR34473">
    <property type="entry name" value="UPF0699 TRANSMEMBRANE PROTEIN YDBS"/>
    <property type="match status" value="1"/>
</dbReference>
<evidence type="ECO:0000259" key="3">
    <source>
        <dbReference type="Pfam" id="PF03703"/>
    </source>
</evidence>
<keyword evidence="2" id="KW-0812">Transmembrane</keyword>
<dbReference type="Proteomes" id="UP000326702">
    <property type="component" value="Chromosome"/>
</dbReference>
<feature type="region of interest" description="Disordered" evidence="1">
    <location>
        <begin position="173"/>
        <end position="213"/>
    </location>
</feature>
<dbReference type="KEGG" id="lxl:KDY119_00598"/>
<name>A0A5P9Q6S0_9MICO</name>
<proteinExistence type="predicted"/>
<dbReference type="InterPro" id="IPR005182">
    <property type="entry name" value="YdbS-like_PH"/>
</dbReference>
<feature type="transmembrane region" description="Helical" evidence="2">
    <location>
        <begin position="229"/>
        <end position="254"/>
    </location>
</feature>